<organism evidence="2 3">
    <name type="scientific">Endomicrobium trichonymphae</name>
    <dbReference type="NCBI Taxonomy" id="1408204"/>
    <lineage>
        <taxon>Bacteria</taxon>
        <taxon>Pseudomonadati</taxon>
        <taxon>Elusimicrobiota</taxon>
        <taxon>Endomicrobiia</taxon>
        <taxon>Endomicrobiales</taxon>
        <taxon>Endomicrobiaceae</taxon>
        <taxon>Candidatus Endomicrobiellum</taxon>
    </lineage>
</organism>
<evidence type="ECO:0000256" key="1">
    <source>
        <dbReference type="SAM" id="Phobius"/>
    </source>
</evidence>
<keyword evidence="1" id="KW-0812">Transmembrane</keyword>
<evidence type="ECO:0000313" key="2">
    <source>
        <dbReference type="EMBL" id="OEG71571.1"/>
    </source>
</evidence>
<feature type="non-terminal residue" evidence="2">
    <location>
        <position position="87"/>
    </location>
</feature>
<dbReference type="EMBL" id="LNVX01000165">
    <property type="protein sequence ID" value="OEG71571.1"/>
    <property type="molecule type" value="Genomic_DNA"/>
</dbReference>
<reference evidence="2 3" key="1">
    <citation type="submission" date="2015-11" db="EMBL/GenBank/DDBJ databases">
        <title>Evidence for parallel genomic evolution in an endosymbiosis of termite gut flagellates.</title>
        <authorList>
            <person name="Zheng H."/>
        </authorList>
    </citation>
    <scope>NUCLEOTIDE SEQUENCE [LARGE SCALE GENOMIC DNA]</scope>
    <source>
        <strain evidence="2 3">CET450</strain>
    </source>
</reference>
<proteinExistence type="predicted"/>
<keyword evidence="3" id="KW-1185">Reference proteome</keyword>
<evidence type="ECO:0000313" key="3">
    <source>
        <dbReference type="Proteomes" id="UP000095237"/>
    </source>
</evidence>
<comment type="caution">
    <text evidence="2">The sequence shown here is derived from an EMBL/GenBank/DDBJ whole genome shotgun (WGS) entry which is preliminary data.</text>
</comment>
<dbReference type="AlphaFoldDB" id="A0A1E5IM82"/>
<gene>
    <name evidence="2" type="ORF">ATZ36_13975</name>
</gene>
<protein>
    <submittedName>
        <fullName evidence="2">Uncharacterized protein</fullName>
    </submittedName>
</protein>
<keyword evidence="1" id="KW-0472">Membrane</keyword>
<accession>A0A1E5IM82</accession>
<sequence>MKKIFNYLKNNCNGIIIISLSIATVYFHALDKLLGILGIAIGVYLTDRQERKRIRREQKNTLLWFAVYLTLAYRHIRETFHVMYMSG</sequence>
<keyword evidence="1" id="KW-1133">Transmembrane helix</keyword>
<dbReference type="Proteomes" id="UP000095237">
    <property type="component" value="Unassembled WGS sequence"/>
</dbReference>
<name>A0A1E5IM82_ENDTX</name>
<feature type="transmembrane region" description="Helical" evidence="1">
    <location>
        <begin position="15"/>
        <end position="46"/>
    </location>
</feature>